<evidence type="ECO:0000313" key="2">
    <source>
        <dbReference type="EMBL" id="NKY48615.1"/>
    </source>
</evidence>
<dbReference type="PANTHER" id="PTHR36156">
    <property type="entry name" value="SLR2101 PROTEIN"/>
    <property type="match status" value="1"/>
</dbReference>
<dbReference type="PANTHER" id="PTHR36156:SF2">
    <property type="entry name" value="CUPIN TYPE-2 DOMAIN-CONTAINING PROTEIN"/>
    <property type="match status" value="1"/>
</dbReference>
<evidence type="ECO:0000313" key="3">
    <source>
        <dbReference type="Proteomes" id="UP000565711"/>
    </source>
</evidence>
<dbReference type="RefSeq" id="WP_168436045.1">
    <property type="nucleotide sequence ID" value="NZ_JAAXOP010000001.1"/>
</dbReference>
<sequence length="184" mass="19725">MRRIVIGDDDTGQGRILADDDIAPLTLAMLPGAQVHRMWELDEPPQLPLTGLPPRTETTFFPGPGGLRFGYISIPGGLSYEPDPTLSETAMAGLVAEAETKVAGMMASFDPQRPGMHATDSMDMVVVLSGQGRMRIDDGTDVTLQPGDCVIQHGTPHGWFNDGTEPFVFCYTLCGVAPNTPVEP</sequence>
<organism evidence="2 3">
    <name type="scientific">Nocardia vermiculata</name>
    <dbReference type="NCBI Taxonomy" id="257274"/>
    <lineage>
        <taxon>Bacteria</taxon>
        <taxon>Bacillati</taxon>
        <taxon>Actinomycetota</taxon>
        <taxon>Actinomycetes</taxon>
        <taxon>Mycobacteriales</taxon>
        <taxon>Nocardiaceae</taxon>
        <taxon>Nocardia</taxon>
    </lineage>
</organism>
<gene>
    <name evidence="2" type="ORF">HGA08_00130</name>
</gene>
<proteinExistence type="predicted"/>
<dbReference type="InterPro" id="IPR011051">
    <property type="entry name" value="RmlC_Cupin_sf"/>
</dbReference>
<dbReference type="SUPFAM" id="SSF51182">
    <property type="entry name" value="RmlC-like cupins"/>
    <property type="match status" value="1"/>
</dbReference>
<protein>
    <submittedName>
        <fullName evidence="2">Cupin domain-containing protein</fullName>
    </submittedName>
</protein>
<dbReference type="AlphaFoldDB" id="A0A846XSY7"/>
<dbReference type="EMBL" id="JAAXOP010000001">
    <property type="protein sequence ID" value="NKY48615.1"/>
    <property type="molecule type" value="Genomic_DNA"/>
</dbReference>
<dbReference type="InterPro" id="IPR013096">
    <property type="entry name" value="Cupin_2"/>
</dbReference>
<dbReference type="InterPro" id="IPR014710">
    <property type="entry name" value="RmlC-like_jellyroll"/>
</dbReference>
<feature type="domain" description="Cupin type-2" evidence="1">
    <location>
        <begin position="115"/>
        <end position="169"/>
    </location>
</feature>
<dbReference type="Gene3D" id="2.60.120.10">
    <property type="entry name" value="Jelly Rolls"/>
    <property type="match status" value="1"/>
</dbReference>
<reference evidence="2 3" key="1">
    <citation type="submission" date="2020-04" db="EMBL/GenBank/DDBJ databases">
        <title>MicrobeNet Type strains.</title>
        <authorList>
            <person name="Nicholson A.C."/>
        </authorList>
    </citation>
    <scope>NUCLEOTIDE SEQUENCE [LARGE SCALE GENOMIC DNA]</scope>
    <source>
        <strain evidence="2 3">JCM 12354</strain>
    </source>
</reference>
<name>A0A846XSY7_9NOCA</name>
<comment type="caution">
    <text evidence="2">The sequence shown here is derived from an EMBL/GenBank/DDBJ whole genome shotgun (WGS) entry which is preliminary data.</text>
</comment>
<accession>A0A846XSY7</accession>
<dbReference type="Proteomes" id="UP000565711">
    <property type="component" value="Unassembled WGS sequence"/>
</dbReference>
<dbReference type="InterPro" id="IPR047142">
    <property type="entry name" value="OryJ/VirC-like"/>
</dbReference>
<keyword evidence="3" id="KW-1185">Reference proteome</keyword>
<evidence type="ECO:0000259" key="1">
    <source>
        <dbReference type="Pfam" id="PF07883"/>
    </source>
</evidence>
<dbReference type="Pfam" id="PF07883">
    <property type="entry name" value="Cupin_2"/>
    <property type="match status" value="1"/>
</dbReference>